<evidence type="ECO:0000259" key="1">
    <source>
        <dbReference type="Pfam" id="PF05043"/>
    </source>
</evidence>
<dbReference type="InterPro" id="IPR036388">
    <property type="entry name" value="WH-like_DNA-bd_sf"/>
</dbReference>
<reference evidence="2 3" key="1">
    <citation type="journal article" date="2013" name="Genome Announc.">
        <title>High-Quality Draft Genome Sequence of Vagococcus lutrae Strain LBD1, Isolated from the Largemouth Bass Micropterus salmoides.</title>
        <authorList>
            <person name="Lebreton F."/>
            <person name="Valentino M.D."/>
            <person name="Duncan L.B."/>
            <person name="Zeng Q."/>
            <person name="Manson McGuire A."/>
            <person name="Earl A.M."/>
            <person name="Gilmore M.S."/>
        </authorList>
    </citation>
    <scope>NUCLEOTIDE SEQUENCE [LARGE SCALE GENOMIC DNA]</scope>
    <source>
        <strain evidence="2 3">LBD1</strain>
    </source>
</reference>
<dbReference type="AlphaFoldDB" id="V6Q9V4"/>
<dbReference type="EMBL" id="AYSH01000020">
    <property type="protein sequence ID" value="EST89333.1"/>
    <property type="molecule type" value="Genomic_DNA"/>
</dbReference>
<sequence length="493" mass="58499">MDLLSLLDQREKNHVLIIRRVLMNGGKMTASDLERVFDLSYNTLVSYLEEIRDTTKNLRAGVEIDVHRNTIEIDMDEMVPISTLIEHYYQQAINIRLIKHIGYSNVMTKPLLSKKLGISESSVQRRVSQINQQIKGFDIKISANRFVGPELQIRYFLYNVFSKIDMFQDTETYQSVYLLAQKIQKDIIGYNDEALLYPLIVWLYIAKKRMHIANISRINLSQNQIKEIKKDDLYLKIKKRYQTFFYNKNENHTEIECIYTYLFIISMGVLGIEYNYVQKMLKGNFPIDSLVAPINKKLMKTLESYFSVLTKRDAVRQDVKYQLIQMHLHMVLFDGFGVYFDNQTLEKKVRSYLDNYVDNIATEMLQSCLNILEKDLSNEVWQLAYYRYQSIVYDLILEQDEPIIIGIDFRLNYILQQNMIQRLTRFLDVNVKLEKVMANQSYDLVITNYDSTKKSFHSLYTYRIAEFETEYDRRKIMALIEKIALERIKQTTR</sequence>
<keyword evidence="3" id="KW-1185">Reference proteome</keyword>
<gene>
    <name evidence="2" type="ORF">T233_01781</name>
</gene>
<dbReference type="eggNOG" id="COG3711">
    <property type="taxonomic scope" value="Bacteria"/>
</dbReference>
<dbReference type="Pfam" id="PF05043">
    <property type="entry name" value="Mga"/>
    <property type="match status" value="1"/>
</dbReference>
<proteinExistence type="predicted"/>
<feature type="domain" description="Mga helix-turn-helix" evidence="1">
    <location>
        <begin position="81"/>
        <end position="161"/>
    </location>
</feature>
<dbReference type="Proteomes" id="UP000018126">
    <property type="component" value="Unassembled WGS sequence"/>
</dbReference>
<dbReference type="InterPro" id="IPR007737">
    <property type="entry name" value="Mga_HTH"/>
</dbReference>
<name>V6Q9V4_9ENTE</name>
<protein>
    <recommendedName>
        <fullName evidence="1">Mga helix-turn-helix domain-containing protein</fullName>
    </recommendedName>
</protein>
<accession>V6Q9V4</accession>
<comment type="caution">
    <text evidence="2">The sequence shown here is derived from an EMBL/GenBank/DDBJ whole genome shotgun (WGS) entry which is preliminary data.</text>
</comment>
<evidence type="ECO:0000313" key="3">
    <source>
        <dbReference type="Proteomes" id="UP000018126"/>
    </source>
</evidence>
<evidence type="ECO:0000313" key="2">
    <source>
        <dbReference type="EMBL" id="EST89333.1"/>
    </source>
</evidence>
<organism evidence="2 3">
    <name type="scientific">Vagococcus lutrae LBD1</name>
    <dbReference type="NCBI Taxonomy" id="1408226"/>
    <lineage>
        <taxon>Bacteria</taxon>
        <taxon>Bacillati</taxon>
        <taxon>Bacillota</taxon>
        <taxon>Bacilli</taxon>
        <taxon>Lactobacillales</taxon>
        <taxon>Enterococcaceae</taxon>
        <taxon>Vagococcus</taxon>
    </lineage>
</organism>
<dbReference type="Gene3D" id="1.10.10.10">
    <property type="entry name" value="Winged helix-like DNA-binding domain superfamily/Winged helix DNA-binding domain"/>
    <property type="match status" value="1"/>
</dbReference>
<dbReference type="STRING" id="1408226.T233_01781"/>